<protein>
    <recommendedName>
        <fullName evidence="1">Histidine phosphotransferase ChpT C-terminal domain-containing protein</fullName>
    </recommendedName>
</protein>
<proteinExistence type="predicted"/>
<gene>
    <name evidence="2" type="ORF">MNBD_ALPHA05-2559</name>
</gene>
<dbReference type="InterPro" id="IPR036890">
    <property type="entry name" value="HATPase_C_sf"/>
</dbReference>
<reference evidence="2" key="1">
    <citation type="submission" date="2018-06" db="EMBL/GenBank/DDBJ databases">
        <authorList>
            <person name="Zhirakovskaya E."/>
        </authorList>
    </citation>
    <scope>NUCLEOTIDE SEQUENCE</scope>
</reference>
<name>A0A3B0SBP6_9ZZZZ</name>
<dbReference type="Pfam" id="PF10090">
    <property type="entry name" value="HPTransfase"/>
    <property type="match status" value="1"/>
</dbReference>
<sequence>MSEAHDIPPPETEDLDAVALSALLSSRVCHDLINPVGAIRSGVEVLDDPEMDGVMRDAAFDLVRSGAKKALALLGYARLAYGAAGGFGAQISLEDARKALEEVYDTVKANLDWQVETGFAAKENVKVLMILAYAAADSVPRGGEVVIAGAIDDFTIRVTGKKLLLQDDLVKALNGDITELAPKFTPALLASKIIATTGGAISVERSDEAVTFKAAFSG</sequence>
<dbReference type="EMBL" id="UOEH01000367">
    <property type="protein sequence ID" value="VAW02558.1"/>
    <property type="molecule type" value="Genomic_DNA"/>
</dbReference>
<evidence type="ECO:0000313" key="2">
    <source>
        <dbReference type="EMBL" id="VAW02558.1"/>
    </source>
</evidence>
<feature type="domain" description="Histidine phosphotransferase ChpT C-terminal" evidence="1">
    <location>
        <begin position="94"/>
        <end position="208"/>
    </location>
</feature>
<dbReference type="Gene3D" id="1.10.287.130">
    <property type="match status" value="1"/>
</dbReference>
<accession>A0A3B0SBP6</accession>
<organism evidence="2">
    <name type="scientific">hydrothermal vent metagenome</name>
    <dbReference type="NCBI Taxonomy" id="652676"/>
    <lineage>
        <taxon>unclassified sequences</taxon>
        <taxon>metagenomes</taxon>
        <taxon>ecological metagenomes</taxon>
    </lineage>
</organism>
<evidence type="ECO:0000259" key="1">
    <source>
        <dbReference type="Pfam" id="PF10090"/>
    </source>
</evidence>
<dbReference type="Gene3D" id="3.30.565.10">
    <property type="entry name" value="Histidine kinase-like ATPase, C-terminal domain"/>
    <property type="match status" value="1"/>
</dbReference>
<dbReference type="AlphaFoldDB" id="A0A3B0SBP6"/>
<dbReference type="InterPro" id="IPR018762">
    <property type="entry name" value="ChpT_C"/>
</dbReference>